<sequence length="232" mass="25357">MRQLICLLMVMLPGTLKRLVASRLLGWEIHPTAHLGRSLVMVDRLVMGPHASIGPGNTIRHLSELRMGEGATISSRNWIVGVPKGAPVYPKHPHRDPSLVMDDFALITVGHNIDVTDRVTLGKQAAVAGFGSQILTHNLNLVTDLFQPGKVTIGDYGVLMSGCTMQNNTAIPNRSVVSAGSVVVTKLKDELTLYRGNPAEAVRTLPETLKFFHRQGRQQQVEEQMTEWANGA</sequence>
<keyword evidence="1" id="KW-0808">Transferase</keyword>
<proteinExistence type="predicted"/>
<dbReference type="Gene3D" id="2.160.10.10">
    <property type="entry name" value="Hexapeptide repeat proteins"/>
    <property type="match status" value="1"/>
</dbReference>
<dbReference type="EMBL" id="JACBZM010000001">
    <property type="protein sequence ID" value="NYI44091.1"/>
    <property type="molecule type" value="Genomic_DNA"/>
</dbReference>
<accession>A0A7Y9ZFK7</accession>
<name>A0A7Y9ZFK7_9ACTN</name>
<dbReference type="InterPro" id="IPR011004">
    <property type="entry name" value="Trimer_LpxA-like_sf"/>
</dbReference>
<dbReference type="GO" id="GO:0016740">
    <property type="term" value="F:transferase activity"/>
    <property type="evidence" value="ECO:0007669"/>
    <property type="project" value="UniProtKB-KW"/>
</dbReference>
<protein>
    <submittedName>
        <fullName evidence="1">Serine acetyltransferase</fullName>
    </submittedName>
</protein>
<reference evidence="1 2" key="1">
    <citation type="submission" date="2020-07" db="EMBL/GenBank/DDBJ databases">
        <title>Sequencing the genomes of 1000 actinobacteria strains.</title>
        <authorList>
            <person name="Klenk H.-P."/>
        </authorList>
    </citation>
    <scope>NUCLEOTIDE SEQUENCE [LARGE SCALE GENOMIC DNA]</scope>
    <source>
        <strain evidence="1 2">DSM 15131</strain>
    </source>
</reference>
<organism evidence="1 2">
    <name type="scientific">Nocardioides aromaticivorans</name>
    <dbReference type="NCBI Taxonomy" id="200618"/>
    <lineage>
        <taxon>Bacteria</taxon>
        <taxon>Bacillati</taxon>
        <taxon>Actinomycetota</taxon>
        <taxon>Actinomycetes</taxon>
        <taxon>Propionibacteriales</taxon>
        <taxon>Nocardioidaceae</taxon>
        <taxon>Nocardioides</taxon>
    </lineage>
</organism>
<dbReference type="RefSeq" id="WP_179648058.1">
    <property type="nucleotide sequence ID" value="NZ_CP022295.1"/>
</dbReference>
<comment type="caution">
    <text evidence="1">The sequence shown here is derived from an EMBL/GenBank/DDBJ whole genome shotgun (WGS) entry which is preliminary data.</text>
</comment>
<evidence type="ECO:0000313" key="2">
    <source>
        <dbReference type="Proteomes" id="UP000562045"/>
    </source>
</evidence>
<dbReference type="Proteomes" id="UP000562045">
    <property type="component" value="Unassembled WGS sequence"/>
</dbReference>
<evidence type="ECO:0000313" key="1">
    <source>
        <dbReference type="EMBL" id="NYI44091.1"/>
    </source>
</evidence>
<dbReference type="SUPFAM" id="SSF51161">
    <property type="entry name" value="Trimeric LpxA-like enzymes"/>
    <property type="match status" value="1"/>
</dbReference>
<dbReference type="AlphaFoldDB" id="A0A7Y9ZFK7"/>
<gene>
    <name evidence="1" type="ORF">BJ993_001171</name>
</gene>